<proteinExistence type="predicted"/>
<gene>
    <name evidence="1" type="ORF">AMJ44_14830</name>
</gene>
<evidence type="ECO:0000313" key="2">
    <source>
        <dbReference type="Proteomes" id="UP000051861"/>
    </source>
</evidence>
<accession>A0A0S7XKU2</accession>
<comment type="caution">
    <text evidence="1">The sequence shown here is derived from an EMBL/GenBank/DDBJ whole genome shotgun (WGS) entry which is preliminary data.</text>
</comment>
<organism evidence="1 2">
    <name type="scientific">candidate division WOR-1 bacterium DG_54_3</name>
    <dbReference type="NCBI Taxonomy" id="1703775"/>
    <lineage>
        <taxon>Bacteria</taxon>
        <taxon>Bacillati</taxon>
        <taxon>Saganbacteria</taxon>
    </lineage>
</organism>
<sequence length="129" mass="14819">MKKIFIPLAILAGLFFLFMVFQPKPVKQIEKEKALHEQVEKKDTQKASTESPLKYETNFERKSREMGIVIGTPADDVLAIRGKPPYPSEVVGKDENGLIVEWEYPDGIYVMRRWAINGVTCYRVAEMKL</sequence>
<dbReference type="AlphaFoldDB" id="A0A0S7XKU2"/>
<dbReference type="Proteomes" id="UP000051861">
    <property type="component" value="Unassembled WGS sequence"/>
</dbReference>
<evidence type="ECO:0000313" key="1">
    <source>
        <dbReference type="EMBL" id="KPJ63063.1"/>
    </source>
</evidence>
<reference evidence="1 2" key="1">
    <citation type="journal article" date="2015" name="Microbiome">
        <title>Genomic resolution of linkages in carbon, nitrogen, and sulfur cycling among widespread estuary sediment bacteria.</title>
        <authorList>
            <person name="Baker B.J."/>
            <person name="Lazar C.S."/>
            <person name="Teske A.P."/>
            <person name="Dick G.J."/>
        </authorList>
    </citation>
    <scope>NUCLEOTIDE SEQUENCE [LARGE SCALE GENOMIC DNA]</scope>
    <source>
        <strain evidence="1">DG_54_3</strain>
    </source>
</reference>
<dbReference type="EMBL" id="LIZX01000247">
    <property type="protein sequence ID" value="KPJ63063.1"/>
    <property type="molecule type" value="Genomic_DNA"/>
</dbReference>
<name>A0A0S7XKU2_UNCSA</name>
<protein>
    <submittedName>
        <fullName evidence="1">Uncharacterized protein</fullName>
    </submittedName>
</protein>